<gene>
    <name evidence="8" type="ORF">HDID_LOCUS11076</name>
</gene>
<organism evidence="10">
    <name type="scientific">Hymenolepis diminuta</name>
    <name type="common">Rat tapeworm</name>
    <dbReference type="NCBI Taxonomy" id="6216"/>
    <lineage>
        <taxon>Eukaryota</taxon>
        <taxon>Metazoa</taxon>
        <taxon>Spiralia</taxon>
        <taxon>Lophotrochozoa</taxon>
        <taxon>Platyhelminthes</taxon>
        <taxon>Cestoda</taxon>
        <taxon>Eucestoda</taxon>
        <taxon>Cyclophyllidea</taxon>
        <taxon>Hymenolepididae</taxon>
        <taxon>Hymenolepis</taxon>
    </lineage>
</organism>
<dbReference type="SUPFAM" id="SSF144091">
    <property type="entry name" value="Rhomboid-like"/>
    <property type="match status" value="1"/>
</dbReference>
<feature type="transmembrane region" description="Helical" evidence="6">
    <location>
        <begin position="130"/>
        <end position="148"/>
    </location>
</feature>
<dbReference type="WBParaSite" id="HDID_0001107901-mRNA-1">
    <property type="protein sequence ID" value="HDID_0001107901-mRNA-1"/>
    <property type="gene ID" value="HDID_0001107901"/>
</dbReference>
<evidence type="ECO:0000256" key="5">
    <source>
        <dbReference type="ARBA" id="ARBA00023136"/>
    </source>
</evidence>
<dbReference type="Proteomes" id="UP000274504">
    <property type="component" value="Unassembled WGS sequence"/>
</dbReference>
<keyword evidence="4 6" id="KW-1133">Transmembrane helix</keyword>
<evidence type="ECO:0000256" key="2">
    <source>
        <dbReference type="ARBA" id="ARBA00009045"/>
    </source>
</evidence>
<dbReference type="InterPro" id="IPR035952">
    <property type="entry name" value="Rhomboid-like_sf"/>
</dbReference>
<keyword evidence="3 6" id="KW-0812">Transmembrane</keyword>
<protein>
    <submittedName>
        <fullName evidence="10">Rhomboid domain-containing protein</fullName>
    </submittedName>
</protein>
<accession>A0A0R3SZ83</accession>
<feature type="transmembrane region" description="Helical" evidence="6">
    <location>
        <begin position="155"/>
        <end position="176"/>
    </location>
</feature>
<dbReference type="InterPro" id="IPR051739">
    <property type="entry name" value="Rhomboid_IM_Serine_Proteases"/>
</dbReference>
<evidence type="ECO:0000256" key="4">
    <source>
        <dbReference type="ARBA" id="ARBA00022989"/>
    </source>
</evidence>
<dbReference type="STRING" id="6216.A0A0R3SZ83"/>
<evidence type="ECO:0000256" key="6">
    <source>
        <dbReference type="SAM" id="Phobius"/>
    </source>
</evidence>
<evidence type="ECO:0000313" key="10">
    <source>
        <dbReference type="WBParaSite" id="HDID_0001107901-mRNA-1"/>
    </source>
</evidence>
<reference evidence="8 9" key="2">
    <citation type="submission" date="2018-11" db="EMBL/GenBank/DDBJ databases">
        <authorList>
            <consortium name="Pathogen Informatics"/>
        </authorList>
    </citation>
    <scope>NUCLEOTIDE SEQUENCE [LARGE SCALE GENOMIC DNA]</scope>
</reference>
<dbReference type="InterPro" id="IPR022764">
    <property type="entry name" value="Peptidase_S54_rhomboid_dom"/>
</dbReference>
<feature type="transmembrane region" description="Helical" evidence="6">
    <location>
        <begin position="66"/>
        <end position="85"/>
    </location>
</feature>
<comment type="similarity">
    <text evidence="2">Belongs to the peptidase S54 family.</text>
</comment>
<evidence type="ECO:0000313" key="9">
    <source>
        <dbReference type="Proteomes" id="UP000274504"/>
    </source>
</evidence>
<dbReference type="OrthoDB" id="418595at2759"/>
<dbReference type="PANTHER" id="PTHR45840">
    <property type="entry name" value="RHOMBOID-RELATED PROTEIN"/>
    <property type="match status" value="1"/>
</dbReference>
<proteinExistence type="inferred from homology"/>
<keyword evidence="5 6" id="KW-0472">Membrane</keyword>
<feature type="transmembrane region" description="Helical" evidence="6">
    <location>
        <begin position="220"/>
        <end position="241"/>
    </location>
</feature>
<dbReference type="GO" id="GO:0004252">
    <property type="term" value="F:serine-type endopeptidase activity"/>
    <property type="evidence" value="ECO:0007669"/>
    <property type="project" value="InterPro"/>
</dbReference>
<feature type="domain" description="Peptidase S54 rhomboid" evidence="7">
    <location>
        <begin position="116"/>
        <end position="167"/>
    </location>
</feature>
<feature type="transmembrane region" description="Helical" evidence="6">
    <location>
        <begin position="188"/>
        <end position="208"/>
    </location>
</feature>
<comment type="subcellular location">
    <subcellularLocation>
        <location evidence="1">Membrane</location>
        <topology evidence="1">Multi-pass membrane protein</topology>
    </subcellularLocation>
</comment>
<evidence type="ECO:0000256" key="3">
    <source>
        <dbReference type="ARBA" id="ARBA00022692"/>
    </source>
</evidence>
<evidence type="ECO:0000259" key="7">
    <source>
        <dbReference type="Pfam" id="PF01694"/>
    </source>
</evidence>
<dbReference type="Pfam" id="PF01694">
    <property type="entry name" value="Rhomboid"/>
    <property type="match status" value="1"/>
</dbReference>
<dbReference type="AlphaFoldDB" id="A0A0R3SZ83"/>
<dbReference type="Gene3D" id="1.20.1540.10">
    <property type="entry name" value="Rhomboid-like"/>
    <property type="match status" value="1"/>
</dbReference>
<dbReference type="GO" id="GO:0016020">
    <property type="term" value="C:membrane"/>
    <property type="evidence" value="ECO:0007669"/>
    <property type="project" value="UniProtKB-SubCell"/>
</dbReference>
<sequence length="254" mass="28387">MNQFGFPVNYSKFKVTPHQLTQIVYLTSISPRKELPEDMSRSRVADTWDGSEGAYLKLHNCRPPPIFIPLIILAETVVFMCYTVAASKDNNPYNDVTAFSGNPNSSSLTYYPEKRHEVWRFVTYILIHKGYFHLIVNVLGQVSLGCLLEAAHKYWRVGIVFLGGAIGIIGDGILIIYDKLISENPLHISVAGHIGGFVIGFLLGVIVLQTGKMERWLKILTWGCVVLLTILVLMSVTFLSICGRSGWCPPIKLD</sequence>
<evidence type="ECO:0000313" key="8">
    <source>
        <dbReference type="EMBL" id="VDL64748.1"/>
    </source>
</evidence>
<evidence type="ECO:0000256" key="1">
    <source>
        <dbReference type="ARBA" id="ARBA00004141"/>
    </source>
</evidence>
<reference evidence="10" key="1">
    <citation type="submission" date="2017-02" db="UniProtKB">
        <authorList>
            <consortium name="WormBaseParasite"/>
        </authorList>
    </citation>
    <scope>IDENTIFICATION</scope>
</reference>
<dbReference type="PANTHER" id="PTHR45840:SF2">
    <property type="entry name" value="PROTEIN RHOMBOID-RELATED"/>
    <property type="match status" value="1"/>
</dbReference>
<name>A0A0R3SZ83_HYMDI</name>
<dbReference type="EMBL" id="UYSG01012435">
    <property type="protein sequence ID" value="VDL64748.1"/>
    <property type="molecule type" value="Genomic_DNA"/>
</dbReference>